<comment type="caution">
    <text evidence="1">The sequence shown here is derived from an EMBL/GenBank/DDBJ whole genome shotgun (WGS) entry which is preliminary data.</text>
</comment>
<evidence type="ECO:0000313" key="1">
    <source>
        <dbReference type="EMBL" id="KKM84168.1"/>
    </source>
</evidence>
<proteinExistence type="predicted"/>
<name>A0A0F9KQN7_9ZZZZ</name>
<reference evidence="1" key="1">
    <citation type="journal article" date="2015" name="Nature">
        <title>Complex archaea that bridge the gap between prokaryotes and eukaryotes.</title>
        <authorList>
            <person name="Spang A."/>
            <person name="Saw J.H."/>
            <person name="Jorgensen S.L."/>
            <person name="Zaremba-Niedzwiedzka K."/>
            <person name="Martijn J."/>
            <person name="Lind A.E."/>
            <person name="van Eijk R."/>
            <person name="Schleper C."/>
            <person name="Guy L."/>
            <person name="Ettema T.J."/>
        </authorList>
    </citation>
    <scope>NUCLEOTIDE SEQUENCE</scope>
</reference>
<organism evidence="1">
    <name type="scientific">marine sediment metagenome</name>
    <dbReference type="NCBI Taxonomy" id="412755"/>
    <lineage>
        <taxon>unclassified sequences</taxon>
        <taxon>metagenomes</taxon>
        <taxon>ecological metagenomes</taxon>
    </lineage>
</organism>
<gene>
    <name evidence="1" type="ORF">LCGC14_1301900</name>
</gene>
<accession>A0A0F9KQN7</accession>
<dbReference type="AlphaFoldDB" id="A0A0F9KQN7"/>
<dbReference type="EMBL" id="LAZR01007605">
    <property type="protein sequence ID" value="KKM84168.1"/>
    <property type="molecule type" value="Genomic_DNA"/>
</dbReference>
<protein>
    <submittedName>
        <fullName evidence="1">Uncharacterized protein</fullName>
    </submittedName>
</protein>
<sequence length="40" mass="4286">MKPKRTDSGRGCEVNIVVWGVTLGTPTIPCFPWPVGADAE</sequence>